<dbReference type="EMBL" id="ATBP01000060">
    <property type="protein sequence ID" value="ETR73431.1"/>
    <property type="molecule type" value="Genomic_DNA"/>
</dbReference>
<accession>A0A1V1PEX4</accession>
<dbReference type="Proteomes" id="UP000189670">
    <property type="component" value="Unassembled WGS sequence"/>
</dbReference>
<evidence type="ECO:0000313" key="1">
    <source>
        <dbReference type="EMBL" id="ETR73431.1"/>
    </source>
</evidence>
<organism evidence="1 2">
    <name type="scientific">Candidatus Magnetoglobus multicellularis str. Araruama</name>
    <dbReference type="NCBI Taxonomy" id="890399"/>
    <lineage>
        <taxon>Bacteria</taxon>
        <taxon>Pseudomonadati</taxon>
        <taxon>Thermodesulfobacteriota</taxon>
        <taxon>Desulfobacteria</taxon>
        <taxon>Desulfobacterales</taxon>
        <taxon>Desulfobacteraceae</taxon>
        <taxon>Candidatus Magnetoglobus</taxon>
    </lineage>
</organism>
<sequence>MSLNFYNSRIQPRTISTNKLVNFDEYNQTKDFANLPTSLGEKVSTLTNSKSDTPFVISSSSNAPRLLNLGLYFDDVSYLTMNTSGFSNITQFSIWFDLSEAVQSGVYEELFAFGSSKVYVNPTSNSAKFEPDEGTSTPMTITGDLNGQGLNNLVLVVDKDMDRGYFFLNGTFMSDTSLGLAMPMATGIVLLLNSDMITSIYRFCVEDTTVSNLENRLIQQYNDDLPYFTSFAGETWDR</sequence>
<name>A0A1V1PEX4_9BACT</name>
<protein>
    <submittedName>
        <fullName evidence="1">Uncharacterized protein</fullName>
    </submittedName>
</protein>
<gene>
    <name evidence="1" type="ORF">OMM_00960</name>
</gene>
<dbReference type="AlphaFoldDB" id="A0A1V1PEX4"/>
<proteinExistence type="predicted"/>
<comment type="caution">
    <text evidence="1">The sequence shown here is derived from an EMBL/GenBank/DDBJ whole genome shotgun (WGS) entry which is preliminary data.</text>
</comment>
<evidence type="ECO:0000313" key="2">
    <source>
        <dbReference type="Proteomes" id="UP000189670"/>
    </source>
</evidence>
<reference evidence="2" key="1">
    <citation type="submission" date="2012-11" db="EMBL/GenBank/DDBJ databases">
        <authorList>
            <person name="Lucero-Rivera Y.E."/>
            <person name="Tovar-Ramirez D."/>
        </authorList>
    </citation>
    <scope>NUCLEOTIDE SEQUENCE [LARGE SCALE GENOMIC DNA]</scope>
    <source>
        <strain evidence="2">Araruama</strain>
    </source>
</reference>